<gene>
    <name evidence="1" type="ORF">SAMN05421809_2070</name>
</gene>
<organism evidence="1 2">
    <name type="scientific">Natronorubrum daqingense</name>
    <dbReference type="NCBI Taxonomy" id="588898"/>
    <lineage>
        <taxon>Archaea</taxon>
        <taxon>Methanobacteriati</taxon>
        <taxon>Methanobacteriota</taxon>
        <taxon>Stenosarchaea group</taxon>
        <taxon>Halobacteria</taxon>
        <taxon>Halobacteriales</taxon>
        <taxon>Natrialbaceae</taxon>
        <taxon>Natronorubrum</taxon>
    </lineage>
</organism>
<dbReference type="Proteomes" id="UP000185687">
    <property type="component" value="Unassembled WGS sequence"/>
</dbReference>
<reference evidence="1 2" key="1">
    <citation type="submission" date="2017-01" db="EMBL/GenBank/DDBJ databases">
        <authorList>
            <person name="Mah S.A."/>
            <person name="Swanson W.J."/>
            <person name="Moy G.W."/>
            <person name="Vacquier V.D."/>
        </authorList>
    </citation>
    <scope>NUCLEOTIDE SEQUENCE [LARGE SCALE GENOMIC DNA]</scope>
    <source>
        <strain evidence="1 2">CGMCC 1.8909</strain>
    </source>
</reference>
<dbReference type="EMBL" id="FTNP01000002">
    <property type="protein sequence ID" value="SIR71033.1"/>
    <property type="molecule type" value="Genomic_DNA"/>
</dbReference>
<sequence length="203" mass="22534">MNPGSHSPRSEASRTVFLRFKSELAHSPSGEQFRESGICDETRIIVFERFALPSAFSRPPKGESLLELETEATGNADELVSARLEWSVGLKIGSGVISTPAWIYGGAVGSCQYRTSGNRPLIDVLNRENSVAITTTLVHKYAHAFLHSAVNGGRVLETRTRVGSYRVYRWTVLLARDGHLAFSALCRWVKMERNRLLNLWGGN</sequence>
<name>A0A1N7D566_9EURY</name>
<keyword evidence="2" id="KW-1185">Reference proteome</keyword>
<evidence type="ECO:0000313" key="2">
    <source>
        <dbReference type="Proteomes" id="UP000185687"/>
    </source>
</evidence>
<protein>
    <submittedName>
        <fullName evidence="1">Uncharacterized protein</fullName>
    </submittedName>
</protein>
<proteinExistence type="predicted"/>
<evidence type="ECO:0000313" key="1">
    <source>
        <dbReference type="EMBL" id="SIR71033.1"/>
    </source>
</evidence>
<dbReference type="AlphaFoldDB" id="A0A1N7D566"/>
<accession>A0A1N7D566</accession>